<gene>
    <name evidence="1" type="ORF">GACE_1216</name>
</gene>
<name>A0A0A7GDY3_GEOAI</name>
<dbReference type="EMBL" id="CP009552">
    <property type="protein sequence ID" value="AIY90255.1"/>
    <property type="molecule type" value="Genomic_DNA"/>
</dbReference>
<organism evidence="1 2">
    <name type="scientific">Geoglobus acetivorans</name>
    <dbReference type="NCBI Taxonomy" id="565033"/>
    <lineage>
        <taxon>Archaea</taxon>
        <taxon>Methanobacteriati</taxon>
        <taxon>Methanobacteriota</taxon>
        <taxon>Archaeoglobi</taxon>
        <taxon>Archaeoglobales</taxon>
        <taxon>Archaeoglobaceae</taxon>
        <taxon>Geoglobus</taxon>
    </lineage>
</organism>
<evidence type="ECO:0000313" key="1">
    <source>
        <dbReference type="EMBL" id="AIY90255.1"/>
    </source>
</evidence>
<evidence type="ECO:0000313" key="2">
    <source>
        <dbReference type="Proteomes" id="UP000030624"/>
    </source>
</evidence>
<accession>A0A0A7GDY3</accession>
<dbReference type="eggNOG" id="arCOG04925">
    <property type="taxonomic scope" value="Archaea"/>
</dbReference>
<dbReference type="GeneID" id="24797795"/>
<dbReference type="STRING" id="565033.GACE_1216"/>
<sequence length="137" mass="15652">MIAYIEPLKVLIYGGKALKGEEGSGFGGFCSCGGEMQQITWHSDQDTRILIAECETCWKTEAIVFRDRQFVERCEVKVFKRNELKDLLSELLSGSEYEALMAKRLGEQYNYSAFSRAKKKLEEIGFDAEELLSELIF</sequence>
<proteinExistence type="predicted"/>
<reference evidence="1 2" key="1">
    <citation type="journal article" date="2015" name="Appl. Environ. Microbiol.">
        <title>The Geoglobus acetivorans genome: Fe(III) reduction, acetate utilization, autotrophic growth, and degradation of aromatic compounds in a hyperthermophilic archaeon.</title>
        <authorList>
            <person name="Mardanov A.V."/>
            <person name="Slododkina G.B."/>
            <person name="Slobodkin A.I."/>
            <person name="Beletsky A.V."/>
            <person name="Gavrilov S.N."/>
            <person name="Kublanov I.V."/>
            <person name="Bonch-Osmolovskaya E.A."/>
            <person name="Skryabin K.G."/>
            <person name="Ravin N.V."/>
        </authorList>
    </citation>
    <scope>NUCLEOTIDE SEQUENCE [LARGE SCALE GENOMIC DNA]</scope>
    <source>
        <strain evidence="1 2">SBH6</strain>
    </source>
</reference>
<dbReference type="HOGENOM" id="CLU_1870611_0_0_2"/>
<dbReference type="AlphaFoldDB" id="A0A0A7GDY3"/>
<dbReference type="RefSeq" id="WP_048091978.1">
    <property type="nucleotide sequence ID" value="NZ_CP009552.1"/>
</dbReference>
<protein>
    <submittedName>
        <fullName evidence="1">Uncharacterized protein</fullName>
    </submittedName>
</protein>
<dbReference type="Proteomes" id="UP000030624">
    <property type="component" value="Chromosome"/>
</dbReference>
<dbReference type="KEGG" id="gac:GACE_1216"/>